<dbReference type="RefSeq" id="WP_290286092.1">
    <property type="nucleotide sequence ID" value="NZ_JAUFQN010000019.1"/>
</dbReference>
<comment type="caution">
    <text evidence="3">The sequence shown here is derived from an EMBL/GenBank/DDBJ whole genome shotgun (WGS) entry which is preliminary data.</text>
</comment>
<feature type="transmembrane region" description="Helical" evidence="1">
    <location>
        <begin position="268"/>
        <end position="290"/>
    </location>
</feature>
<keyword evidence="4" id="KW-1185">Reference proteome</keyword>
<feature type="transmembrane region" description="Helical" evidence="1">
    <location>
        <begin position="147"/>
        <end position="164"/>
    </location>
</feature>
<protein>
    <submittedName>
        <fullName evidence="3">Acyltransferase family protein</fullName>
        <ecNumber evidence="3">2.3.-.-</ecNumber>
    </submittedName>
</protein>
<feature type="transmembrane region" description="Helical" evidence="1">
    <location>
        <begin position="239"/>
        <end position="262"/>
    </location>
</feature>
<name>A0ABV5GDE8_9FLAO</name>
<dbReference type="PANTHER" id="PTHR23028:SF53">
    <property type="entry name" value="ACYL_TRANSF_3 DOMAIN-CONTAINING PROTEIN"/>
    <property type="match status" value="1"/>
</dbReference>
<gene>
    <name evidence="3" type="ORF">ACFFUU_05955</name>
</gene>
<accession>A0ABV5GDE8</accession>
<keyword evidence="1" id="KW-1133">Transmembrane helix</keyword>
<feature type="transmembrane region" description="Helical" evidence="1">
    <location>
        <begin position="171"/>
        <end position="190"/>
    </location>
</feature>
<feature type="transmembrane region" description="Helical" evidence="1">
    <location>
        <begin position="47"/>
        <end position="69"/>
    </location>
</feature>
<dbReference type="GO" id="GO:0016746">
    <property type="term" value="F:acyltransferase activity"/>
    <property type="evidence" value="ECO:0007669"/>
    <property type="project" value="UniProtKB-KW"/>
</dbReference>
<feature type="transmembrane region" description="Helical" evidence="1">
    <location>
        <begin position="210"/>
        <end position="227"/>
    </location>
</feature>
<dbReference type="Proteomes" id="UP001589576">
    <property type="component" value="Unassembled WGS sequence"/>
</dbReference>
<dbReference type="InterPro" id="IPR050879">
    <property type="entry name" value="Acyltransferase_3"/>
</dbReference>
<dbReference type="InterPro" id="IPR002656">
    <property type="entry name" value="Acyl_transf_3_dom"/>
</dbReference>
<feature type="transmembrane region" description="Helical" evidence="1">
    <location>
        <begin position="90"/>
        <end position="115"/>
    </location>
</feature>
<keyword evidence="1" id="KW-0812">Transmembrane</keyword>
<dbReference type="EMBL" id="JBHMFB010000016">
    <property type="protein sequence ID" value="MFB9089138.1"/>
    <property type="molecule type" value="Genomic_DNA"/>
</dbReference>
<proteinExistence type="predicted"/>
<feature type="transmembrane region" description="Helical" evidence="1">
    <location>
        <begin position="12"/>
        <end position="35"/>
    </location>
</feature>
<evidence type="ECO:0000313" key="3">
    <source>
        <dbReference type="EMBL" id="MFB9089138.1"/>
    </source>
</evidence>
<reference evidence="3 4" key="1">
    <citation type="submission" date="2024-09" db="EMBL/GenBank/DDBJ databases">
        <authorList>
            <person name="Sun Q."/>
            <person name="Mori K."/>
        </authorList>
    </citation>
    <scope>NUCLEOTIDE SEQUENCE [LARGE SCALE GENOMIC DNA]</scope>
    <source>
        <strain evidence="3 4">CECT 8460</strain>
    </source>
</reference>
<dbReference type="Pfam" id="PF01757">
    <property type="entry name" value="Acyl_transf_3"/>
    <property type="match status" value="1"/>
</dbReference>
<feature type="transmembrane region" description="Helical" evidence="1">
    <location>
        <begin position="341"/>
        <end position="361"/>
    </location>
</feature>
<sequence length="378" mass="44023">MNNTKQLNAKRFFGLDLLRVLAVSMILFSHTSWIYNSNGILGKLQDISGFLGIELFIVLSGFLIGGILYKQFLSGSYTLKEASIFVYRRLLRLLPTYYLVILINTVIFISFGFSISGIWKYFLLLQNFASPVSSFFPESWSLPVKEIGYIFLVFLLLIFSNLFIKASKKIVFLSVTVGFMILLFFLKINYDIFSTNLDLRLWSFNVRSVVIYRIDSVLIGVLFGCFYQNYKEFVLSKRTLFLSVGILLFLMLLLCVVVFKFRLTNASWFWNILCLPLVSLAICMFFPFLLHLERPSEAIGNLISFVCRISYSVYLLHYSCILFLLKYLIDTTNFSIWQLNLFTILYLLITVSSSYLLYTYFEKPINEYRTKTFKLNGR</sequence>
<organism evidence="3 4">
    <name type="scientific">Flavobacterium paronense</name>
    <dbReference type="NCBI Taxonomy" id="1392775"/>
    <lineage>
        <taxon>Bacteria</taxon>
        <taxon>Pseudomonadati</taxon>
        <taxon>Bacteroidota</taxon>
        <taxon>Flavobacteriia</taxon>
        <taxon>Flavobacteriales</taxon>
        <taxon>Flavobacteriaceae</taxon>
        <taxon>Flavobacterium</taxon>
    </lineage>
</organism>
<dbReference type="PANTHER" id="PTHR23028">
    <property type="entry name" value="ACETYLTRANSFERASE"/>
    <property type="match status" value="1"/>
</dbReference>
<dbReference type="EC" id="2.3.-.-" evidence="3"/>
<evidence type="ECO:0000259" key="2">
    <source>
        <dbReference type="Pfam" id="PF01757"/>
    </source>
</evidence>
<feature type="domain" description="Acyltransferase 3" evidence="2">
    <location>
        <begin position="14"/>
        <end position="358"/>
    </location>
</feature>
<keyword evidence="3" id="KW-0808">Transferase</keyword>
<evidence type="ECO:0000313" key="4">
    <source>
        <dbReference type="Proteomes" id="UP001589576"/>
    </source>
</evidence>
<evidence type="ECO:0000256" key="1">
    <source>
        <dbReference type="SAM" id="Phobius"/>
    </source>
</evidence>
<feature type="transmembrane region" description="Helical" evidence="1">
    <location>
        <begin position="311"/>
        <end position="329"/>
    </location>
</feature>
<keyword evidence="3" id="KW-0012">Acyltransferase</keyword>
<keyword evidence="1" id="KW-0472">Membrane</keyword>